<dbReference type="Pfam" id="PF13668">
    <property type="entry name" value="Ferritin_2"/>
    <property type="match status" value="1"/>
</dbReference>
<gene>
    <name evidence="3" type="ORF">BDK51DRAFT_26465</name>
</gene>
<feature type="chain" id="PRO_5020407655" evidence="2">
    <location>
        <begin position="19"/>
        <end position="303"/>
    </location>
</feature>
<dbReference type="AlphaFoldDB" id="A0A4P9WI09"/>
<evidence type="ECO:0000256" key="1">
    <source>
        <dbReference type="SAM" id="MobiDB-lite"/>
    </source>
</evidence>
<feature type="signal peptide" evidence="2">
    <location>
        <begin position="1"/>
        <end position="18"/>
    </location>
</feature>
<evidence type="ECO:0000313" key="4">
    <source>
        <dbReference type="Proteomes" id="UP000269721"/>
    </source>
</evidence>
<dbReference type="EMBL" id="KZ994658">
    <property type="protein sequence ID" value="RKO92384.1"/>
    <property type="molecule type" value="Genomic_DNA"/>
</dbReference>
<accession>A0A4P9WI09</accession>
<protein>
    <submittedName>
        <fullName evidence="3">Uncharacterized protein</fullName>
    </submittedName>
</protein>
<dbReference type="OrthoDB" id="2098436at2759"/>
<organism evidence="3 4">
    <name type="scientific">Blyttiomyces helicus</name>
    <dbReference type="NCBI Taxonomy" id="388810"/>
    <lineage>
        <taxon>Eukaryota</taxon>
        <taxon>Fungi</taxon>
        <taxon>Fungi incertae sedis</taxon>
        <taxon>Chytridiomycota</taxon>
        <taxon>Chytridiomycota incertae sedis</taxon>
        <taxon>Chytridiomycetes</taxon>
        <taxon>Chytridiomycetes incertae sedis</taxon>
        <taxon>Blyttiomyces</taxon>
    </lineage>
</organism>
<sequence length="303" mass="35155">MLLKSITSVFFLASTILASPRSKLARRQEGPYVDDHREGNRGSCNLLFARIDVEFFREGLSRYSENDFSSNGFDVDTRRQIEIIVNSDSGHVSDMESRHGNGDRSCEYNFNWDNVARFVGYSSILNRYGDNRNNEISIHDQTRDGEVFFSSFSDFIKCPWNGGWRHHETLEIESSSRRGSYRDSDSRRSEDGGHRRSDRFSDSSDDVIRIDLRFTGHVSRDEFDRLQCNVIIGRAQFRTRLYVDRDGDREIASCEVDSHDTRRFQEVIVFVVVEDRDVNYGDESHVVAGPVFFRDSKWGGRRH</sequence>
<feature type="region of interest" description="Disordered" evidence="1">
    <location>
        <begin position="175"/>
        <end position="201"/>
    </location>
</feature>
<keyword evidence="4" id="KW-1185">Reference proteome</keyword>
<name>A0A4P9WI09_9FUNG</name>
<reference evidence="4" key="1">
    <citation type="journal article" date="2018" name="Nat. Microbiol.">
        <title>Leveraging single-cell genomics to expand the fungal tree of life.</title>
        <authorList>
            <person name="Ahrendt S.R."/>
            <person name="Quandt C.A."/>
            <person name="Ciobanu D."/>
            <person name="Clum A."/>
            <person name="Salamov A."/>
            <person name="Andreopoulos B."/>
            <person name="Cheng J.F."/>
            <person name="Woyke T."/>
            <person name="Pelin A."/>
            <person name="Henrissat B."/>
            <person name="Reynolds N.K."/>
            <person name="Benny G.L."/>
            <person name="Smith M.E."/>
            <person name="James T.Y."/>
            <person name="Grigoriev I.V."/>
        </authorList>
    </citation>
    <scope>NUCLEOTIDE SEQUENCE [LARGE SCALE GENOMIC DNA]</scope>
</reference>
<evidence type="ECO:0000313" key="3">
    <source>
        <dbReference type="EMBL" id="RKO92384.1"/>
    </source>
</evidence>
<evidence type="ECO:0000256" key="2">
    <source>
        <dbReference type="SAM" id="SignalP"/>
    </source>
</evidence>
<dbReference type="Proteomes" id="UP000269721">
    <property type="component" value="Unassembled WGS sequence"/>
</dbReference>
<keyword evidence="2" id="KW-0732">Signal</keyword>
<proteinExistence type="predicted"/>